<dbReference type="InterPro" id="IPR050739">
    <property type="entry name" value="MFP"/>
</dbReference>
<evidence type="ECO:0000256" key="1">
    <source>
        <dbReference type="ARBA" id="ARBA00004167"/>
    </source>
</evidence>
<keyword evidence="8" id="KW-1185">Reference proteome</keyword>
<keyword evidence="2 6" id="KW-0812">Transmembrane</keyword>
<evidence type="ECO:0000256" key="4">
    <source>
        <dbReference type="ARBA" id="ARBA00023136"/>
    </source>
</evidence>
<name>A0ABT8R5R2_9BACT</name>
<comment type="subcellular location">
    <subcellularLocation>
        <location evidence="1">Membrane</location>
        <topology evidence="1">Single-pass membrane protein</topology>
    </subcellularLocation>
</comment>
<proteinExistence type="predicted"/>
<feature type="coiled-coil region" evidence="5">
    <location>
        <begin position="172"/>
        <end position="224"/>
    </location>
</feature>
<dbReference type="PANTHER" id="PTHR30386">
    <property type="entry name" value="MEMBRANE FUSION SUBUNIT OF EMRAB-TOLC MULTIDRUG EFFLUX PUMP"/>
    <property type="match status" value="1"/>
</dbReference>
<evidence type="ECO:0000313" key="7">
    <source>
        <dbReference type="EMBL" id="MDO1446724.1"/>
    </source>
</evidence>
<evidence type="ECO:0000313" key="8">
    <source>
        <dbReference type="Proteomes" id="UP001168528"/>
    </source>
</evidence>
<feature type="coiled-coil region" evidence="5">
    <location>
        <begin position="274"/>
        <end position="301"/>
    </location>
</feature>
<dbReference type="Proteomes" id="UP001168528">
    <property type="component" value="Unassembled WGS sequence"/>
</dbReference>
<protein>
    <submittedName>
        <fullName evidence="7">HlyD family efflux transporter periplasmic adaptor subunit</fullName>
    </submittedName>
</protein>
<sequence length="445" mass="50852">MPVIEYSLPKVAEPPDKHIELRTEEVQELLGQVPHWMVRWGISLILGIICLLLIGSWLVKYPDVLTSSVLITTKIPPVNMVARSEGRIQLYVKNGQFTGKGEYLAVIENPAATTDVWYVAEQIKVMLPCLSQADLQPITELALRENVNLGELQGFYLSLLTSLQEYTRNQALSLYRKQIQFTRQRIAQHEQLNRQLELQQQLLAEELQLAQKRYTIDAQLLKEKVLAEADFDRTKNTFLQAKRAFESAQSGIINNQILISQLHSQVTEYHASQISGEEKLRNNVESALKQLQSQLEAWEQKFVLKAPLEGEVAFTSYWSDNQFVKAGEEVLTIVPPVNELYAQVHLPISGSGKVEVGQRVTIEFDNYPSHEFGRVHGRVEAISPVPQDNRYTIRIALPEGLRTNYRKNLPFRQQMQGSAEIITRDLRLIERIFNQFRALLDHAST</sequence>
<comment type="caution">
    <text evidence="7">The sequence shown here is derived from an EMBL/GenBank/DDBJ whole genome shotgun (WGS) entry which is preliminary data.</text>
</comment>
<evidence type="ECO:0000256" key="5">
    <source>
        <dbReference type="SAM" id="Coils"/>
    </source>
</evidence>
<evidence type="ECO:0000256" key="2">
    <source>
        <dbReference type="ARBA" id="ARBA00022692"/>
    </source>
</evidence>
<dbReference type="Gene3D" id="2.40.30.170">
    <property type="match status" value="1"/>
</dbReference>
<dbReference type="PANTHER" id="PTHR30386:SF26">
    <property type="entry name" value="TRANSPORT PROTEIN COMB"/>
    <property type="match status" value="1"/>
</dbReference>
<reference evidence="7" key="1">
    <citation type="submission" date="2023-07" db="EMBL/GenBank/DDBJ databases">
        <title>The genome sequence of Rhodocytophaga aerolata KACC 12507.</title>
        <authorList>
            <person name="Zhang X."/>
        </authorList>
    </citation>
    <scope>NUCLEOTIDE SEQUENCE</scope>
    <source>
        <strain evidence="7">KACC 12507</strain>
    </source>
</reference>
<evidence type="ECO:0000256" key="6">
    <source>
        <dbReference type="SAM" id="Phobius"/>
    </source>
</evidence>
<dbReference type="PRINTS" id="PR01490">
    <property type="entry name" value="RTXTOXIND"/>
</dbReference>
<evidence type="ECO:0000256" key="3">
    <source>
        <dbReference type="ARBA" id="ARBA00022989"/>
    </source>
</evidence>
<feature type="transmembrane region" description="Helical" evidence="6">
    <location>
        <begin position="40"/>
        <end position="59"/>
    </location>
</feature>
<gene>
    <name evidence="7" type="ORF">Q0590_10705</name>
</gene>
<accession>A0ABT8R5R2</accession>
<keyword evidence="4 6" id="KW-0472">Membrane</keyword>
<organism evidence="7 8">
    <name type="scientific">Rhodocytophaga aerolata</name>
    <dbReference type="NCBI Taxonomy" id="455078"/>
    <lineage>
        <taxon>Bacteria</taxon>
        <taxon>Pseudomonadati</taxon>
        <taxon>Bacteroidota</taxon>
        <taxon>Cytophagia</taxon>
        <taxon>Cytophagales</taxon>
        <taxon>Rhodocytophagaceae</taxon>
        <taxon>Rhodocytophaga</taxon>
    </lineage>
</organism>
<dbReference type="EMBL" id="JAUKPO010000005">
    <property type="protein sequence ID" value="MDO1446724.1"/>
    <property type="molecule type" value="Genomic_DNA"/>
</dbReference>
<keyword evidence="3 6" id="KW-1133">Transmembrane helix</keyword>
<dbReference type="RefSeq" id="WP_302037529.1">
    <property type="nucleotide sequence ID" value="NZ_JAUKPO010000005.1"/>
</dbReference>
<keyword evidence="5" id="KW-0175">Coiled coil</keyword>